<dbReference type="NCBIfam" id="TIGR00732">
    <property type="entry name" value="dprA"/>
    <property type="match status" value="1"/>
</dbReference>
<name>S0F047_CHTCT</name>
<dbReference type="InterPro" id="IPR003488">
    <property type="entry name" value="DprA"/>
</dbReference>
<dbReference type="Pfam" id="PF17782">
    <property type="entry name" value="WHD_DprA"/>
    <property type="match status" value="1"/>
</dbReference>
<dbReference type="Proteomes" id="UP000014227">
    <property type="component" value="Chromosome I"/>
</dbReference>
<dbReference type="Gene3D" id="1.10.10.10">
    <property type="entry name" value="Winged helix-like DNA-binding domain superfamily/Winged helix DNA-binding domain"/>
    <property type="match status" value="1"/>
</dbReference>
<dbReference type="PANTHER" id="PTHR43022:SF1">
    <property type="entry name" value="PROTEIN SMF"/>
    <property type="match status" value="1"/>
</dbReference>
<sequence>MAAVGAETVEEIKPTASTANEKSLLALLRLANLQLSPKITGALLERYCAAPEALFEATDRELAEIPDLDLQAHHVARLRDLAYIPTASQRRWLERSDTALLWKGHPNYPSSLLDIYDPPAILFLQGSYRKFDLTSVAIVGSRHATPYGVHVAERIARELAAYRIIVISGGARGIDAATHRGVLEKKGRTLAVLGCGPDVAYPREHRALFQAIAQQGALVSEYPPGTQPEAWRFPARNRVISGLAQAVLVVEAPINSGALITARYALEQGRSVLAVPGDINRPASAGTNALLKEGAIVVTETADVLYALGLTALAAKPRQPTLDFDTGQPNVFDTSHLNELQRKLVESLSLTPRHIDQIAQEVQRSVSEVSTEMTLLELSGFVQRLPGNTYVRGQSL</sequence>
<dbReference type="FunCoup" id="S0F047">
    <property type="interactions" value="292"/>
</dbReference>
<feature type="domain" description="Smf/DprA SLOG" evidence="2">
    <location>
        <begin position="101"/>
        <end position="307"/>
    </location>
</feature>
<dbReference type="PATRIC" id="fig|1303518.3.peg.2804"/>
<gene>
    <name evidence="4" type="ORF">CCALI_02703</name>
</gene>
<accession>S0F047</accession>
<protein>
    <submittedName>
        <fullName evidence="4">DNA protecting protein DprA</fullName>
    </submittedName>
</protein>
<organism evidence="4 5">
    <name type="scientific">Chthonomonas calidirosea (strain DSM 23976 / ICMP 18418 / T49)</name>
    <dbReference type="NCBI Taxonomy" id="1303518"/>
    <lineage>
        <taxon>Bacteria</taxon>
        <taxon>Bacillati</taxon>
        <taxon>Armatimonadota</taxon>
        <taxon>Chthonomonadia</taxon>
        <taxon>Chthonomonadales</taxon>
        <taxon>Chthonomonadaceae</taxon>
        <taxon>Chthonomonas</taxon>
    </lineage>
</organism>
<keyword evidence="5" id="KW-1185">Reference proteome</keyword>
<dbReference type="HOGENOM" id="CLU_029601_1_1_0"/>
<proteinExistence type="inferred from homology"/>
<feature type="domain" description="DprA winged helix" evidence="3">
    <location>
        <begin position="334"/>
        <end position="388"/>
    </location>
</feature>
<dbReference type="SUPFAM" id="SSF102405">
    <property type="entry name" value="MCP/YpsA-like"/>
    <property type="match status" value="1"/>
</dbReference>
<dbReference type="InterPro" id="IPR041614">
    <property type="entry name" value="DprA_WH"/>
</dbReference>
<dbReference type="KEGG" id="ccz:CCALI_02703"/>
<evidence type="ECO:0000313" key="5">
    <source>
        <dbReference type="Proteomes" id="UP000014227"/>
    </source>
</evidence>
<dbReference type="InterPro" id="IPR036388">
    <property type="entry name" value="WH-like_DNA-bd_sf"/>
</dbReference>
<dbReference type="InParanoid" id="S0F047"/>
<evidence type="ECO:0000259" key="3">
    <source>
        <dbReference type="Pfam" id="PF17782"/>
    </source>
</evidence>
<comment type="similarity">
    <text evidence="1">Belongs to the DprA/Smf family.</text>
</comment>
<evidence type="ECO:0000256" key="1">
    <source>
        <dbReference type="ARBA" id="ARBA00006525"/>
    </source>
</evidence>
<dbReference type="PANTHER" id="PTHR43022">
    <property type="entry name" value="PROTEIN SMF"/>
    <property type="match status" value="1"/>
</dbReference>
<dbReference type="Pfam" id="PF02481">
    <property type="entry name" value="DNA_processg_A"/>
    <property type="match status" value="1"/>
</dbReference>
<dbReference type="STRING" id="454171.CP488_01387"/>
<reference evidence="5" key="1">
    <citation type="submission" date="2013-03" db="EMBL/GenBank/DDBJ databases">
        <title>Genome sequence of Chthonomonas calidirosea, the first sequenced genome from the Armatimonadetes phylum (formally candidate division OP10).</title>
        <authorList>
            <person name="Lee K.C.Y."/>
            <person name="Morgan X.C."/>
            <person name="Dunfield P.F."/>
            <person name="Tamas I."/>
            <person name="Houghton K.M."/>
            <person name="Vyssotski M."/>
            <person name="Ryan J.L.J."/>
            <person name="Lagutin K."/>
            <person name="McDonald I.R."/>
            <person name="Stott M.B."/>
        </authorList>
    </citation>
    <scope>NUCLEOTIDE SEQUENCE [LARGE SCALE GENOMIC DNA]</scope>
    <source>
        <strain evidence="5">DSM 23976 / ICMP 18418 / T49</strain>
    </source>
</reference>
<dbReference type="AlphaFoldDB" id="S0F047"/>
<dbReference type="Gene3D" id="3.40.50.450">
    <property type="match status" value="1"/>
</dbReference>
<evidence type="ECO:0000313" key="4">
    <source>
        <dbReference type="EMBL" id="CCW36492.1"/>
    </source>
</evidence>
<dbReference type="GO" id="GO:0009294">
    <property type="term" value="P:DNA-mediated transformation"/>
    <property type="evidence" value="ECO:0007669"/>
    <property type="project" value="InterPro"/>
</dbReference>
<evidence type="ECO:0000259" key="2">
    <source>
        <dbReference type="Pfam" id="PF02481"/>
    </source>
</evidence>
<dbReference type="eggNOG" id="COG0758">
    <property type="taxonomic scope" value="Bacteria"/>
</dbReference>
<dbReference type="InterPro" id="IPR057666">
    <property type="entry name" value="DrpA_SLOG"/>
</dbReference>
<dbReference type="EMBL" id="HF951689">
    <property type="protein sequence ID" value="CCW36492.1"/>
    <property type="molecule type" value="Genomic_DNA"/>
</dbReference>